<evidence type="ECO:0000256" key="8">
    <source>
        <dbReference type="SAM" id="Phobius"/>
    </source>
</evidence>
<evidence type="ECO:0000256" key="3">
    <source>
        <dbReference type="ARBA" id="ARBA00022475"/>
    </source>
</evidence>
<gene>
    <name evidence="10" type="ORF">TPSD3_11130</name>
</gene>
<feature type="transmembrane region" description="Helical" evidence="8">
    <location>
        <begin position="375"/>
        <end position="397"/>
    </location>
</feature>
<comment type="similarity">
    <text evidence="2">Belongs to the GSP F family.</text>
</comment>
<dbReference type="PRINTS" id="PR00812">
    <property type="entry name" value="BCTERIALGSPF"/>
</dbReference>
<accession>A0A251X6G3</accession>
<keyword evidence="6 8" id="KW-1133">Transmembrane helix</keyword>
<dbReference type="InterPro" id="IPR003004">
    <property type="entry name" value="GspF/PilC"/>
</dbReference>
<dbReference type="GO" id="GO:0005886">
    <property type="term" value="C:plasma membrane"/>
    <property type="evidence" value="ECO:0007669"/>
    <property type="project" value="UniProtKB-SubCell"/>
</dbReference>
<evidence type="ECO:0000256" key="1">
    <source>
        <dbReference type="ARBA" id="ARBA00004429"/>
    </source>
</evidence>
<comment type="subcellular location">
    <subcellularLocation>
        <location evidence="1">Cell inner membrane</location>
        <topology evidence="1">Multi-pass membrane protein</topology>
    </subcellularLocation>
</comment>
<comment type="caution">
    <text evidence="10">The sequence shown here is derived from an EMBL/GenBank/DDBJ whole genome shotgun (WGS) entry which is preliminary data.</text>
</comment>
<reference evidence="10 11" key="1">
    <citation type="submission" date="2016-12" db="EMBL/GenBank/DDBJ databases">
        <title>Thioflexothrix psekupsii D3 genome sequencing and assembly.</title>
        <authorList>
            <person name="Fomenkov A."/>
            <person name="Vincze T."/>
            <person name="Grabovich M."/>
            <person name="Anton B.P."/>
            <person name="Dubinina G."/>
            <person name="Orlova M."/>
            <person name="Belousova E."/>
            <person name="Roberts R.J."/>
        </authorList>
    </citation>
    <scope>NUCLEOTIDE SEQUENCE [LARGE SCALE GENOMIC DNA]</scope>
    <source>
        <strain evidence="10">D3</strain>
    </source>
</reference>
<keyword evidence="4" id="KW-0997">Cell inner membrane</keyword>
<evidence type="ECO:0000256" key="7">
    <source>
        <dbReference type="ARBA" id="ARBA00023136"/>
    </source>
</evidence>
<evidence type="ECO:0000259" key="9">
    <source>
        <dbReference type="Pfam" id="PF00482"/>
    </source>
</evidence>
<feature type="domain" description="Type II secretion system protein GspF" evidence="9">
    <location>
        <begin position="68"/>
        <end position="191"/>
    </location>
</feature>
<protein>
    <recommendedName>
        <fullName evidence="9">Type II secretion system protein GspF domain-containing protein</fullName>
    </recommendedName>
</protein>
<keyword evidence="7 8" id="KW-0472">Membrane</keyword>
<feature type="transmembrane region" description="Helical" evidence="8">
    <location>
        <begin position="168"/>
        <end position="190"/>
    </location>
</feature>
<dbReference type="RefSeq" id="WP_086488635.1">
    <property type="nucleotide sequence ID" value="NZ_MSLT01000018.1"/>
</dbReference>
<feature type="transmembrane region" description="Helical" evidence="8">
    <location>
        <begin position="220"/>
        <end position="239"/>
    </location>
</feature>
<dbReference type="AlphaFoldDB" id="A0A251X6G3"/>
<dbReference type="OrthoDB" id="9805682at2"/>
<dbReference type="Proteomes" id="UP000194798">
    <property type="component" value="Unassembled WGS sequence"/>
</dbReference>
<dbReference type="InterPro" id="IPR018076">
    <property type="entry name" value="T2SS_GspF_dom"/>
</dbReference>
<evidence type="ECO:0000256" key="4">
    <source>
        <dbReference type="ARBA" id="ARBA00022519"/>
    </source>
</evidence>
<evidence type="ECO:0000313" key="10">
    <source>
        <dbReference type="EMBL" id="OUD13187.1"/>
    </source>
</evidence>
<keyword evidence="5 8" id="KW-0812">Transmembrane</keyword>
<evidence type="ECO:0000256" key="2">
    <source>
        <dbReference type="ARBA" id="ARBA00005745"/>
    </source>
</evidence>
<evidence type="ECO:0000313" key="11">
    <source>
        <dbReference type="Proteomes" id="UP000194798"/>
    </source>
</evidence>
<evidence type="ECO:0000256" key="5">
    <source>
        <dbReference type="ARBA" id="ARBA00022692"/>
    </source>
</evidence>
<dbReference type="EMBL" id="MSLT01000018">
    <property type="protein sequence ID" value="OUD13187.1"/>
    <property type="molecule type" value="Genomic_DNA"/>
</dbReference>
<evidence type="ECO:0000256" key="6">
    <source>
        <dbReference type="ARBA" id="ARBA00022989"/>
    </source>
</evidence>
<dbReference type="InterPro" id="IPR042094">
    <property type="entry name" value="T2SS_GspF_sf"/>
</dbReference>
<keyword evidence="3" id="KW-1003">Cell membrane</keyword>
<dbReference type="FunFam" id="1.20.81.30:FF:000001">
    <property type="entry name" value="Type II secretion system protein F"/>
    <property type="match status" value="1"/>
</dbReference>
<name>A0A251X6G3_9GAMM</name>
<proteinExistence type="inferred from homology"/>
<sequence>MALHQYSYQACDINGKILSGQLSAETEQEVVNSLQNRQLIPLKVEQQADPHTQGLFQQRVTNRDIIDFTNGLCTLVEAHVPMDRALALLENINAKPLMQQLIADLRQSVKEGKSLADALQAYPHYFSRMYINMVHAGEEGGILDRLLPKLAHFMTSADTAKRTVISSLIYPMILAVVGLLSVILLLVYVVPQFATMFDNMGTAIPPAAALLLNISQWLKIWGWLLIPLPFLLIYAWKLLDKQEETRLQRDQFLLSTPLLGGLLLEAESSRFCRTLGSLLGAGIPLLKSLHIVRGVIENQVLNHTIAHAEEAVRGGTSLGKALSNEGTFPVLLSQLIIVGEESGRTADILEKLAETFDASVTQKTSRLVALAEPALIVLMGVLVGTIVIVMLSAVFSINQLQY</sequence>
<organism evidence="10 11">
    <name type="scientific">Thioflexithrix psekupsensis</name>
    <dbReference type="NCBI Taxonomy" id="1570016"/>
    <lineage>
        <taxon>Bacteria</taxon>
        <taxon>Pseudomonadati</taxon>
        <taxon>Pseudomonadota</taxon>
        <taxon>Gammaproteobacteria</taxon>
        <taxon>Thiotrichales</taxon>
        <taxon>Thioflexithrix</taxon>
    </lineage>
</organism>
<dbReference type="PANTHER" id="PTHR30012:SF0">
    <property type="entry name" value="TYPE II SECRETION SYSTEM PROTEIN F-RELATED"/>
    <property type="match status" value="1"/>
</dbReference>
<dbReference type="PANTHER" id="PTHR30012">
    <property type="entry name" value="GENERAL SECRETION PATHWAY PROTEIN"/>
    <property type="match status" value="1"/>
</dbReference>
<dbReference type="Pfam" id="PF00482">
    <property type="entry name" value="T2SSF"/>
    <property type="match status" value="2"/>
</dbReference>
<feature type="domain" description="Type II secretion system protein GspF" evidence="9">
    <location>
        <begin position="271"/>
        <end position="391"/>
    </location>
</feature>
<keyword evidence="11" id="KW-1185">Reference proteome</keyword>
<dbReference type="Gene3D" id="1.20.81.30">
    <property type="entry name" value="Type II secretion system (T2SS), domain F"/>
    <property type="match status" value="2"/>
</dbReference>